<dbReference type="eggNOG" id="COG2445">
    <property type="taxonomic scope" value="Bacteria"/>
</dbReference>
<dbReference type="AlphaFoldDB" id="Q82ST0"/>
<evidence type="ECO:0008006" key="7">
    <source>
        <dbReference type="Google" id="ProtNLM"/>
    </source>
</evidence>
<dbReference type="PANTHER" id="PTHR33397">
    <property type="entry name" value="UPF0331 PROTEIN YUTE"/>
    <property type="match status" value="1"/>
</dbReference>
<dbReference type="PhylomeDB" id="Q82ST0"/>
<dbReference type="RefSeq" id="WP_011112718.1">
    <property type="nucleotide sequence ID" value="NC_004757.1"/>
</dbReference>
<dbReference type="STRING" id="228410.NE2225"/>
<keyword evidence="1" id="KW-1277">Toxin-antitoxin system</keyword>
<dbReference type="GO" id="GO:0110001">
    <property type="term" value="C:toxin-antitoxin complex"/>
    <property type="evidence" value="ECO:0007669"/>
    <property type="project" value="InterPro"/>
</dbReference>
<dbReference type="InterPro" id="IPR037038">
    <property type="entry name" value="HepT-like_sf"/>
</dbReference>
<dbReference type="GO" id="GO:0004540">
    <property type="term" value="F:RNA nuclease activity"/>
    <property type="evidence" value="ECO:0007669"/>
    <property type="project" value="InterPro"/>
</dbReference>
<dbReference type="OrthoDB" id="9796612at2"/>
<evidence type="ECO:0000256" key="3">
    <source>
        <dbReference type="ARBA" id="ARBA00022801"/>
    </source>
</evidence>
<dbReference type="GO" id="GO:0016787">
    <property type="term" value="F:hydrolase activity"/>
    <property type="evidence" value="ECO:0007669"/>
    <property type="project" value="UniProtKB-KW"/>
</dbReference>
<keyword evidence="2" id="KW-0540">Nuclease</keyword>
<dbReference type="InterPro" id="IPR052379">
    <property type="entry name" value="Type_VII_TA_RNase"/>
</dbReference>
<name>Q82ST0_NITEU</name>
<gene>
    <name evidence="5" type="ordered locus">NE2225</name>
</gene>
<dbReference type="Proteomes" id="UP000001416">
    <property type="component" value="Chromosome"/>
</dbReference>
<dbReference type="Pfam" id="PF01934">
    <property type="entry name" value="HepT-like"/>
    <property type="match status" value="1"/>
</dbReference>
<dbReference type="Gene3D" id="1.20.120.580">
    <property type="entry name" value="bsu32300-like"/>
    <property type="match status" value="1"/>
</dbReference>
<evidence type="ECO:0000313" key="5">
    <source>
        <dbReference type="EMBL" id="CAD86137.1"/>
    </source>
</evidence>
<protein>
    <recommendedName>
        <fullName evidence="7">Toxin-antitoxin antitoxin component</fullName>
    </recommendedName>
</protein>
<evidence type="ECO:0000313" key="6">
    <source>
        <dbReference type="Proteomes" id="UP000001416"/>
    </source>
</evidence>
<sequence length="145" mass="16286">MADDVLINKAATIERCVARAHEEYAANPENFATDYTRQDAAILNIQRACEAALDMGQHLIRREKLGIPQSTRDVFSLLARGGWINIELADSLKRMVSFQNIAVHDYIALQLPITVRIIENHLDEFLQYSQTLLLHDAALGGNQRG</sequence>
<organism evidence="5 6">
    <name type="scientific">Nitrosomonas europaea (strain ATCC 19718 / CIP 103999 / KCTC 2705 / NBRC 14298)</name>
    <dbReference type="NCBI Taxonomy" id="228410"/>
    <lineage>
        <taxon>Bacteria</taxon>
        <taxon>Pseudomonadati</taxon>
        <taxon>Pseudomonadota</taxon>
        <taxon>Betaproteobacteria</taxon>
        <taxon>Nitrosomonadales</taxon>
        <taxon>Nitrosomonadaceae</taxon>
        <taxon>Nitrosomonas</taxon>
    </lineage>
</organism>
<evidence type="ECO:0000256" key="1">
    <source>
        <dbReference type="ARBA" id="ARBA00022649"/>
    </source>
</evidence>
<dbReference type="PANTHER" id="PTHR33397:SF3">
    <property type="entry name" value="MRNA NUCLEASE HEPT"/>
    <property type="match status" value="1"/>
</dbReference>
<keyword evidence="6" id="KW-1185">Reference proteome</keyword>
<proteinExistence type="inferred from homology"/>
<dbReference type="KEGG" id="neu:NE2225"/>
<comment type="similarity">
    <text evidence="4">Belongs to the HepT RNase toxin family.</text>
</comment>
<dbReference type="InterPro" id="IPR008201">
    <property type="entry name" value="HepT-like"/>
</dbReference>
<reference evidence="5 6" key="1">
    <citation type="journal article" date="2003" name="J. Bacteriol.">
        <title>Complete genome sequence of the ammonia-oxidizing bacterium and obligate chemolithoautotroph Nitrosomonas europaea.</title>
        <authorList>
            <person name="Chain P."/>
            <person name="Lamerdin J."/>
            <person name="Larimer F."/>
            <person name="Regala W."/>
            <person name="Land M."/>
            <person name="Hauser L."/>
            <person name="Hooper A."/>
            <person name="Klotz M."/>
            <person name="Norton J."/>
            <person name="Sayavedra-Soto L."/>
            <person name="Arciero D."/>
            <person name="Hommes N."/>
            <person name="Whittaker M."/>
            <person name="Arp D."/>
        </authorList>
    </citation>
    <scope>NUCLEOTIDE SEQUENCE [LARGE SCALE GENOMIC DNA]</scope>
    <source>
        <strain evidence="6">ATCC 19718 / CIP 103999 / KCTC 2705 / NBRC 14298</strain>
    </source>
</reference>
<dbReference type="HOGENOM" id="CLU_142825_1_1_4"/>
<dbReference type="NCBIfam" id="NF047751">
    <property type="entry name" value="HepT_toxin"/>
    <property type="match status" value="1"/>
</dbReference>
<evidence type="ECO:0000256" key="4">
    <source>
        <dbReference type="ARBA" id="ARBA00024207"/>
    </source>
</evidence>
<dbReference type="GeneID" id="87105360"/>
<evidence type="ECO:0000256" key="2">
    <source>
        <dbReference type="ARBA" id="ARBA00022722"/>
    </source>
</evidence>
<dbReference type="EMBL" id="AL954747">
    <property type="protein sequence ID" value="CAD86137.1"/>
    <property type="molecule type" value="Genomic_DNA"/>
</dbReference>
<accession>Q82ST0</accession>
<keyword evidence="3" id="KW-0378">Hydrolase</keyword>